<evidence type="ECO:0000256" key="2">
    <source>
        <dbReference type="ARBA" id="ARBA00022475"/>
    </source>
</evidence>
<keyword evidence="6" id="KW-0175">Coiled coil</keyword>
<organism evidence="9 10">
    <name type="scientific">Dethiosulfatarculus sandiegensis</name>
    <dbReference type="NCBI Taxonomy" id="1429043"/>
    <lineage>
        <taxon>Bacteria</taxon>
        <taxon>Pseudomonadati</taxon>
        <taxon>Thermodesulfobacteriota</taxon>
        <taxon>Desulfarculia</taxon>
        <taxon>Desulfarculales</taxon>
        <taxon>Desulfarculaceae</taxon>
        <taxon>Dethiosulfatarculus</taxon>
    </lineage>
</organism>
<keyword evidence="4 7" id="KW-1133">Transmembrane helix</keyword>
<dbReference type="PANTHER" id="PTHR32309">
    <property type="entry name" value="TYROSINE-PROTEIN KINASE"/>
    <property type="match status" value="1"/>
</dbReference>
<keyword evidence="2" id="KW-1003">Cell membrane</keyword>
<feature type="coiled-coil region" evidence="6">
    <location>
        <begin position="343"/>
        <end position="377"/>
    </location>
</feature>
<evidence type="ECO:0000256" key="3">
    <source>
        <dbReference type="ARBA" id="ARBA00022692"/>
    </source>
</evidence>
<keyword evidence="3 7" id="KW-0812">Transmembrane</keyword>
<evidence type="ECO:0000313" key="9">
    <source>
        <dbReference type="EMBL" id="KIX13280.1"/>
    </source>
</evidence>
<dbReference type="GO" id="GO:0005886">
    <property type="term" value="C:plasma membrane"/>
    <property type="evidence" value="ECO:0007669"/>
    <property type="project" value="UniProtKB-SubCell"/>
</dbReference>
<name>A0A0D2JUR8_9BACT</name>
<dbReference type="EMBL" id="AZAC01000017">
    <property type="protein sequence ID" value="KIX13280.1"/>
    <property type="molecule type" value="Genomic_DNA"/>
</dbReference>
<sequence>MQQTTSIDIRQYLFVLKRRWALSVLIFFLVLGTGVGYCLFWPKTYQATALIVVQPQKVPGSIVQTTITSKIEDRLQIITQRVLSRSRLTELIDRFKLYPTEKGKMTPDDLAERMRKDITIKITRKNYFTITYLYKEAQAVSAVTNALASFYVDSNLRLREQDAVGTARFLTRELERMRNQLKEWDARITKFKQEHLQELPSAQEKNLQVMEHTRRAREHAEEMIGEDLNRIAFLERSLVVVNSEIQKIELRKAHERKVGAVSPGQGGQQGISESSPQAIKKEIARLRVFYTDNHPDIQRLKRHLLKAEAQKAEKEGRLKAQGKSDSEISDAEALEVASLIETRDRMGKALAEHKARVKEYEKQRDQLTKDIKLTQQRIQNGPIVAKDLEELTRGYDVLKDAFEKMHAKWLDANMAANLERTQRGEQFEVVDPAQKPDEPYRPSIKRAIPVSFLMALALAVGMAFGLNFLDNSFTSVEQMERFTELPVLVVVPPLTTPAERAKKKRNNMLLILLYLLLGFFMAGLLAILFTGKGPALRQMLLGIFS</sequence>
<reference evidence="9 10" key="1">
    <citation type="submission" date="2013-11" db="EMBL/GenBank/DDBJ databases">
        <title>Metagenomic analysis of a methanogenic consortium involved in long chain n-alkane degradation.</title>
        <authorList>
            <person name="Davidova I.A."/>
            <person name="Callaghan A.V."/>
            <person name="Wawrik B."/>
            <person name="Pruitt S."/>
            <person name="Marks C."/>
            <person name="Duncan K.E."/>
            <person name="Suflita J.M."/>
        </authorList>
    </citation>
    <scope>NUCLEOTIDE SEQUENCE [LARGE SCALE GENOMIC DNA]</scope>
    <source>
        <strain evidence="9 10">SPR</strain>
    </source>
</reference>
<gene>
    <name evidence="9" type="ORF">X474_14970</name>
</gene>
<dbReference type="Proteomes" id="UP000032233">
    <property type="component" value="Unassembled WGS sequence"/>
</dbReference>
<dbReference type="OrthoDB" id="9795292at2"/>
<proteinExistence type="predicted"/>
<protein>
    <recommendedName>
        <fullName evidence="8">Polysaccharide chain length determinant N-terminal domain-containing protein</fullName>
    </recommendedName>
</protein>
<dbReference type="InParanoid" id="A0A0D2JUR8"/>
<evidence type="ECO:0000256" key="4">
    <source>
        <dbReference type="ARBA" id="ARBA00022989"/>
    </source>
</evidence>
<comment type="caution">
    <text evidence="9">The sequence shown here is derived from an EMBL/GenBank/DDBJ whole genome shotgun (WGS) entry which is preliminary data.</text>
</comment>
<keyword evidence="5 7" id="KW-0472">Membrane</keyword>
<dbReference type="STRING" id="1429043.X474_14970"/>
<keyword evidence="10" id="KW-1185">Reference proteome</keyword>
<dbReference type="AlphaFoldDB" id="A0A0D2JUR8"/>
<evidence type="ECO:0000256" key="5">
    <source>
        <dbReference type="ARBA" id="ARBA00023136"/>
    </source>
</evidence>
<feature type="coiled-coil region" evidence="6">
    <location>
        <begin position="167"/>
        <end position="194"/>
    </location>
</feature>
<dbReference type="PANTHER" id="PTHR32309:SF13">
    <property type="entry name" value="FERRIC ENTEROBACTIN TRANSPORT PROTEIN FEPE"/>
    <property type="match status" value="1"/>
</dbReference>
<dbReference type="GO" id="GO:0004713">
    <property type="term" value="F:protein tyrosine kinase activity"/>
    <property type="evidence" value="ECO:0007669"/>
    <property type="project" value="TreeGrafter"/>
</dbReference>
<dbReference type="RefSeq" id="WP_044349607.1">
    <property type="nucleotide sequence ID" value="NZ_AZAC01000017.1"/>
</dbReference>
<accession>A0A0D2JUR8</accession>
<feature type="domain" description="Polysaccharide chain length determinant N-terminal" evidence="8">
    <location>
        <begin position="6"/>
        <end position="60"/>
    </location>
</feature>
<dbReference type="Pfam" id="PF02706">
    <property type="entry name" value="Wzz"/>
    <property type="match status" value="1"/>
</dbReference>
<comment type="subcellular location">
    <subcellularLocation>
        <location evidence="1">Cell membrane</location>
        <topology evidence="1">Multi-pass membrane protein</topology>
    </subcellularLocation>
</comment>
<evidence type="ECO:0000259" key="8">
    <source>
        <dbReference type="Pfam" id="PF02706"/>
    </source>
</evidence>
<evidence type="ECO:0000256" key="6">
    <source>
        <dbReference type="SAM" id="Coils"/>
    </source>
</evidence>
<evidence type="ECO:0000313" key="10">
    <source>
        <dbReference type="Proteomes" id="UP000032233"/>
    </source>
</evidence>
<feature type="transmembrane region" description="Helical" evidence="7">
    <location>
        <begin position="509"/>
        <end position="529"/>
    </location>
</feature>
<evidence type="ECO:0000256" key="1">
    <source>
        <dbReference type="ARBA" id="ARBA00004651"/>
    </source>
</evidence>
<dbReference type="InterPro" id="IPR050445">
    <property type="entry name" value="Bact_polysacc_biosynth/exp"/>
</dbReference>
<feature type="transmembrane region" description="Helical" evidence="7">
    <location>
        <begin position="447"/>
        <end position="469"/>
    </location>
</feature>
<evidence type="ECO:0000256" key="7">
    <source>
        <dbReference type="SAM" id="Phobius"/>
    </source>
</evidence>
<feature type="transmembrane region" description="Helical" evidence="7">
    <location>
        <begin position="20"/>
        <end position="42"/>
    </location>
</feature>
<dbReference type="InterPro" id="IPR003856">
    <property type="entry name" value="LPS_length_determ_N"/>
</dbReference>